<organism evidence="1 2">
    <name type="scientific">Populus deltoides</name>
    <name type="common">Eastern poplar</name>
    <name type="synonym">Eastern cottonwood</name>
    <dbReference type="NCBI Taxonomy" id="3696"/>
    <lineage>
        <taxon>Eukaryota</taxon>
        <taxon>Viridiplantae</taxon>
        <taxon>Streptophyta</taxon>
        <taxon>Embryophyta</taxon>
        <taxon>Tracheophyta</taxon>
        <taxon>Spermatophyta</taxon>
        <taxon>Magnoliopsida</taxon>
        <taxon>eudicotyledons</taxon>
        <taxon>Gunneridae</taxon>
        <taxon>Pentapetalae</taxon>
        <taxon>rosids</taxon>
        <taxon>fabids</taxon>
        <taxon>Malpighiales</taxon>
        <taxon>Salicaceae</taxon>
        <taxon>Saliceae</taxon>
        <taxon>Populus</taxon>
    </lineage>
</organism>
<dbReference type="AlphaFoldDB" id="A0A8T2YQS2"/>
<proteinExistence type="predicted"/>
<keyword evidence="2" id="KW-1185">Reference proteome</keyword>
<reference evidence="1" key="1">
    <citation type="journal article" date="2021" name="J. Hered.">
        <title>Genome Assembly of Salicaceae Populus deltoides (Eastern Cottonwood) I-69 Based on Nanopore Sequencing and Hi-C Technologies.</title>
        <authorList>
            <person name="Bai S."/>
            <person name="Wu H."/>
            <person name="Zhang J."/>
            <person name="Pan Z."/>
            <person name="Zhao W."/>
            <person name="Li Z."/>
            <person name="Tong C."/>
        </authorList>
    </citation>
    <scope>NUCLEOTIDE SEQUENCE</scope>
    <source>
        <tissue evidence="1">Leaf</tissue>
    </source>
</reference>
<evidence type="ECO:0000313" key="2">
    <source>
        <dbReference type="Proteomes" id="UP000807159"/>
    </source>
</evidence>
<dbReference type="EMBL" id="JACEGQ020000005">
    <property type="protein sequence ID" value="KAH8507409.1"/>
    <property type="molecule type" value="Genomic_DNA"/>
</dbReference>
<sequence>ALTQLYCFSYSYMFGHGLKGDEALWECLDHHITLFIAIDQRIVGVPHCAVASGDS</sequence>
<dbReference type="Proteomes" id="UP000807159">
    <property type="component" value="Chromosome 5"/>
</dbReference>
<name>A0A8T2YQS2_POPDE</name>
<protein>
    <submittedName>
        <fullName evidence="1">Uncharacterized protein</fullName>
    </submittedName>
</protein>
<accession>A0A8T2YQS2</accession>
<comment type="caution">
    <text evidence="1">The sequence shown here is derived from an EMBL/GenBank/DDBJ whole genome shotgun (WGS) entry which is preliminary data.</text>
</comment>
<evidence type="ECO:0000313" key="1">
    <source>
        <dbReference type="EMBL" id="KAH8507409.1"/>
    </source>
</evidence>
<gene>
    <name evidence="1" type="ORF">H0E87_009806</name>
</gene>
<feature type="non-terminal residue" evidence="1">
    <location>
        <position position="1"/>
    </location>
</feature>